<dbReference type="SUPFAM" id="SSF48065">
    <property type="entry name" value="DBL homology domain (DH-domain)"/>
    <property type="match status" value="1"/>
</dbReference>
<proteinExistence type="predicted"/>
<dbReference type="AlphaFoldDB" id="A0A1C7LZS4"/>
<name>A0A1C7LZS4_GRIFR</name>
<protein>
    <recommendedName>
        <fullName evidence="4">DH domain-containing protein</fullName>
    </recommendedName>
</protein>
<feature type="region of interest" description="Disordered" evidence="1">
    <location>
        <begin position="254"/>
        <end position="278"/>
    </location>
</feature>
<feature type="region of interest" description="Disordered" evidence="1">
    <location>
        <begin position="216"/>
        <end position="241"/>
    </location>
</feature>
<evidence type="ECO:0008006" key="4">
    <source>
        <dbReference type="Google" id="ProtNLM"/>
    </source>
</evidence>
<accession>A0A1C7LZS4</accession>
<feature type="compositionally biased region" description="Acidic residues" evidence="1">
    <location>
        <begin position="122"/>
        <end position="135"/>
    </location>
</feature>
<gene>
    <name evidence="2" type="ORF">A0H81_09694</name>
</gene>
<dbReference type="OrthoDB" id="1716625at2759"/>
<feature type="compositionally biased region" description="Pro residues" evidence="1">
    <location>
        <begin position="65"/>
        <end position="76"/>
    </location>
</feature>
<organism evidence="2 3">
    <name type="scientific">Grifola frondosa</name>
    <name type="common">Maitake</name>
    <name type="synonym">Polyporus frondosus</name>
    <dbReference type="NCBI Taxonomy" id="5627"/>
    <lineage>
        <taxon>Eukaryota</taxon>
        <taxon>Fungi</taxon>
        <taxon>Dikarya</taxon>
        <taxon>Basidiomycota</taxon>
        <taxon>Agaricomycotina</taxon>
        <taxon>Agaricomycetes</taxon>
        <taxon>Polyporales</taxon>
        <taxon>Grifolaceae</taxon>
        <taxon>Grifola</taxon>
    </lineage>
</organism>
<sequence length="278" mass="30840">MDIHAPHAPPKGAVLPHRVHKSRSRTRSGARPASIAALRAPASPHERVRGPARRRSLPDLQKPLPATPKPLPPAPPDRMVALLPSLSRRAPPPCESALLHGDEETEKGERERDRGRKLFILDADDGEASDREEQEQVSFKERRARVASMIDSLQREQERAAERDRERQREERARARRYHALLELLTTEVGYLTDLRALVTIYLDQLLALTTFRQTATPHHSPSSTPQPSPGRPAPSLSALSMTGLSLARTFPASRSSFLNPSPAPSPSPAPRRAWGIH</sequence>
<dbReference type="STRING" id="5627.A0A1C7LZS4"/>
<dbReference type="InterPro" id="IPR035899">
    <property type="entry name" value="DBL_dom_sf"/>
</dbReference>
<feature type="region of interest" description="Disordered" evidence="1">
    <location>
        <begin position="1"/>
        <end position="143"/>
    </location>
</feature>
<dbReference type="Proteomes" id="UP000092993">
    <property type="component" value="Unassembled WGS sequence"/>
</dbReference>
<evidence type="ECO:0000256" key="1">
    <source>
        <dbReference type="SAM" id="MobiDB-lite"/>
    </source>
</evidence>
<feature type="compositionally biased region" description="Basic residues" evidence="1">
    <location>
        <begin position="17"/>
        <end position="28"/>
    </location>
</feature>
<reference evidence="2 3" key="1">
    <citation type="submission" date="2016-03" db="EMBL/GenBank/DDBJ databases">
        <title>Whole genome sequencing of Grifola frondosa 9006-11.</title>
        <authorList>
            <person name="Min B."/>
            <person name="Park H."/>
            <person name="Kim J.-G."/>
            <person name="Cho H."/>
            <person name="Oh Y.-L."/>
            <person name="Kong W.-S."/>
            <person name="Choi I.-G."/>
        </authorList>
    </citation>
    <scope>NUCLEOTIDE SEQUENCE [LARGE SCALE GENOMIC DNA]</scope>
    <source>
        <strain evidence="2 3">9006-11</strain>
    </source>
</reference>
<keyword evidence="3" id="KW-1185">Reference proteome</keyword>
<comment type="caution">
    <text evidence="2">The sequence shown here is derived from an EMBL/GenBank/DDBJ whole genome shotgun (WGS) entry which is preliminary data.</text>
</comment>
<dbReference type="Gene3D" id="1.20.900.10">
    <property type="entry name" value="Dbl homology (DH) domain"/>
    <property type="match status" value="1"/>
</dbReference>
<evidence type="ECO:0000313" key="2">
    <source>
        <dbReference type="EMBL" id="OBZ70185.1"/>
    </source>
</evidence>
<feature type="compositionally biased region" description="Basic and acidic residues" evidence="1">
    <location>
        <begin position="107"/>
        <end position="116"/>
    </location>
</feature>
<evidence type="ECO:0000313" key="3">
    <source>
        <dbReference type="Proteomes" id="UP000092993"/>
    </source>
</evidence>
<dbReference type="EMBL" id="LUGG01000014">
    <property type="protein sequence ID" value="OBZ70185.1"/>
    <property type="molecule type" value="Genomic_DNA"/>
</dbReference>